<reference evidence="3 4" key="1">
    <citation type="journal article" date="2020" name="Microorganisms">
        <title>Osmotic Adaptation and Compatible Solute Biosynthesis of Phototrophic Bacteria as Revealed from Genome Analyses.</title>
        <authorList>
            <person name="Imhoff J.F."/>
            <person name="Rahn T."/>
            <person name="Kunzel S."/>
            <person name="Keller A."/>
            <person name="Neulinger S.C."/>
        </authorList>
    </citation>
    <scope>NUCLEOTIDE SEQUENCE [LARGE SCALE GENOMIC DNA]</scope>
    <source>
        <strain evidence="3 4">DSM 6210</strain>
    </source>
</reference>
<dbReference type="PANTHER" id="PTHR46401">
    <property type="entry name" value="GLYCOSYLTRANSFERASE WBBK-RELATED"/>
    <property type="match status" value="1"/>
</dbReference>
<dbReference type="Pfam" id="PF13692">
    <property type="entry name" value="Glyco_trans_1_4"/>
    <property type="match status" value="1"/>
</dbReference>
<sequence>MRIGFVSTYPPIECGIATYTEQLNNTLRSARNETFVISQFGAEGDHVFPLYHPHASSFAADLYSTSVRMTPDVMHVQHEYGLYGPQKGVEVIQLILLYRLAGIPVVTTLHTVHEELNEKEHRLLKHIVDESSAIIVHEAFQKETLVRHFGKDHAIHVIEHGIRDLVPITDAKSKLGLEGKKVILLSGYFRPSKGFHKVVDRFSEIAERDANAVLVVAGKDRGIEYDAYRRELFTKLNASPYADRIRILRGQFPQYTFDTIMSAADVVVLPYEQGGQSGILSQCFALQRPVVLSSLPAFRALLERVEAGLLCESEAEYPDRILQLLDDEALRRRCQTNIQHYVSEHAAWRHIAARHIDVYHSVITVPYGKAEYVYFPEPEGYGESSGGDRPVAYRPVPTA</sequence>
<dbReference type="EMBL" id="NRRV01000033">
    <property type="protein sequence ID" value="MBK1631819.1"/>
    <property type="molecule type" value="Genomic_DNA"/>
</dbReference>
<dbReference type="RefSeq" id="WP_200238642.1">
    <property type="nucleotide sequence ID" value="NZ_NRRV01000033.1"/>
</dbReference>
<organism evidence="3 4">
    <name type="scientific">Thiohalocapsa halophila</name>
    <dbReference type="NCBI Taxonomy" id="69359"/>
    <lineage>
        <taxon>Bacteria</taxon>
        <taxon>Pseudomonadati</taxon>
        <taxon>Pseudomonadota</taxon>
        <taxon>Gammaproteobacteria</taxon>
        <taxon>Chromatiales</taxon>
        <taxon>Chromatiaceae</taxon>
        <taxon>Thiohalocapsa</taxon>
    </lineage>
</organism>
<name>A0ABS1CIS2_9GAMM</name>
<dbReference type="SUPFAM" id="SSF53756">
    <property type="entry name" value="UDP-Glycosyltransferase/glycogen phosphorylase"/>
    <property type="match status" value="1"/>
</dbReference>
<evidence type="ECO:0000313" key="3">
    <source>
        <dbReference type="EMBL" id="MBK1631819.1"/>
    </source>
</evidence>
<dbReference type="InterPro" id="IPR028098">
    <property type="entry name" value="Glyco_trans_4-like_N"/>
</dbReference>
<feature type="domain" description="Glycosyltransferase subfamily 4-like N-terminal" evidence="2">
    <location>
        <begin position="15"/>
        <end position="162"/>
    </location>
</feature>
<dbReference type="GO" id="GO:0016740">
    <property type="term" value="F:transferase activity"/>
    <property type="evidence" value="ECO:0007669"/>
    <property type="project" value="UniProtKB-KW"/>
</dbReference>
<protein>
    <submittedName>
        <fullName evidence="3">Glycosyl transferase family 1</fullName>
    </submittedName>
</protein>
<evidence type="ECO:0000313" key="4">
    <source>
        <dbReference type="Proteomes" id="UP000748752"/>
    </source>
</evidence>
<proteinExistence type="predicted"/>
<keyword evidence="4" id="KW-1185">Reference proteome</keyword>
<keyword evidence="1 3" id="KW-0808">Transferase</keyword>
<dbReference type="Proteomes" id="UP000748752">
    <property type="component" value="Unassembled WGS sequence"/>
</dbReference>
<gene>
    <name evidence="3" type="ORF">CKO31_13955</name>
</gene>
<comment type="caution">
    <text evidence="3">The sequence shown here is derived from an EMBL/GenBank/DDBJ whole genome shotgun (WGS) entry which is preliminary data.</text>
</comment>
<evidence type="ECO:0000259" key="2">
    <source>
        <dbReference type="Pfam" id="PF13439"/>
    </source>
</evidence>
<dbReference type="Pfam" id="PF13439">
    <property type="entry name" value="Glyco_transf_4"/>
    <property type="match status" value="1"/>
</dbReference>
<dbReference type="PANTHER" id="PTHR46401:SF2">
    <property type="entry name" value="GLYCOSYLTRANSFERASE WBBK-RELATED"/>
    <property type="match status" value="1"/>
</dbReference>
<dbReference type="Gene3D" id="3.40.50.2000">
    <property type="entry name" value="Glycogen Phosphorylase B"/>
    <property type="match status" value="2"/>
</dbReference>
<evidence type="ECO:0000256" key="1">
    <source>
        <dbReference type="ARBA" id="ARBA00022679"/>
    </source>
</evidence>
<accession>A0ABS1CIS2</accession>